<accession>A0A9K3K9L7</accession>
<dbReference type="Proteomes" id="UP000693970">
    <property type="component" value="Unassembled WGS sequence"/>
</dbReference>
<evidence type="ECO:0000313" key="3">
    <source>
        <dbReference type="EMBL" id="KAG7339632.1"/>
    </source>
</evidence>
<feature type="compositionally biased region" description="Acidic residues" evidence="1">
    <location>
        <begin position="178"/>
        <end position="191"/>
    </location>
</feature>
<organism evidence="3 4">
    <name type="scientific">Nitzschia inconspicua</name>
    <dbReference type="NCBI Taxonomy" id="303405"/>
    <lineage>
        <taxon>Eukaryota</taxon>
        <taxon>Sar</taxon>
        <taxon>Stramenopiles</taxon>
        <taxon>Ochrophyta</taxon>
        <taxon>Bacillariophyta</taxon>
        <taxon>Bacillariophyceae</taxon>
        <taxon>Bacillariophycidae</taxon>
        <taxon>Bacillariales</taxon>
        <taxon>Bacillariaceae</taxon>
        <taxon>Nitzschia</taxon>
    </lineage>
</organism>
<dbReference type="GO" id="GO:0005739">
    <property type="term" value="C:mitochondrion"/>
    <property type="evidence" value="ECO:0007669"/>
    <property type="project" value="TreeGrafter"/>
</dbReference>
<protein>
    <submittedName>
        <fullName evidence="3">HSCB C-terminal oligomerization domain containing protein</fullName>
    </submittedName>
</protein>
<name>A0A9K3K9L7_9STRA</name>
<comment type="caution">
    <text evidence="3">The sequence shown here is derived from an EMBL/GenBank/DDBJ whole genome shotgun (WGS) entry which is preliminary data.</text>
</comment>
<proteinExistence type="predicted"/>
<dbReference type="GO" id="GO:0001671">
    <property type="term" value="F:ATPase activator activity"/>
    <property type="evidence" value="ECO:0007669"/>
    <property type="project" value="InterPro"/>
</dbReference>
<dbReference type="AlphaFoldDB" id="A0A9K3K9L7"/>
<dbReference type="InterPro" id="IPR004640">
    <property type="entry name" value="HscB"/>
</dbReference>
<sequence length="441" mass="51119">MNFTRHIVRNHQRSVDIATPTVTAGTATRKRASTFTLSVFPSQQQQQQPSSSNSNSSSCHECCHTERLGNEFLSRRRLQQQNYPCHLSVPSETYPFLRRLTDLYPSKHKQQLQQQHRFISVVTTQIFVCQPQFRANNNMFNKTTNEQQQQRNLLLQQRRRQSTMAQLDMSADTAMDGGGDDDDDGDNDTIDDCSVNDNDNIMNENTKVMDYFAIFGMPRQYDIDLKELKQRYLQLMNEYHPDKLNHQQQQNHHHHSTMPQSSQQSLVANDITNAYQVLTESHTRANHLLELIGHPILEETKSSKSSSSSSSKSSSSSSVDLVGMDFLLQIMEWRERIETLALCSKHINDGIPCSCGSHDKNQELREMHQQTQALQRQCEDELSTIWHKGFDKNHNNESYDTDHDDDDDDDYDQMLHQARTLTAQLQYWHRLDTAIREELEL</sequence>
<feature type="region of interest" description="Disordered" evidence="1">
    <location>
        <begin position="171"/>
        <end position="192"/>
    </location>
</feature>
<feature type="compositionally biased region" description="Low complexity" evidence="1">
    <location>
        <begin position="41"/>
        <end position="58"/>
    </location>
</feature>
<dbReference type="PANTHER" id="PTHR14021">
    <property type="entry name" value="IRON-SULFUR CLUSTER CO-CHAPERONE PROTEIN HSCB"/>
    <property type="match status" value="1"/>
</dbReference>
<dbReference type="PANTHER" id="PTHR14021:SF15">
    <property type="entry name" value="IRON-SULFUR CLUSTER CO-CHAPERONE PROTEIN HSCB"/>
    <property type="match status" value="1"/>
</dbReference>
<dbReference type="GO" id="GO:0044571">
    <property type="term" value="P:[2Fe-2S] cluster assembly"/>
    <property type="evidence" value="ECO:0007669"/>
    <property type="project" value="InterPro"/>
</dbReference>
<dbReference type="OrthoDB" id="448954at2759"/>
<dbReference type="CDD" id="cd06257">
    <property type="entry name" value="DnaJ"/>
    <property type="match status" value="1"/>
</dbReference>
<reference evidence="3" key="1">
    <citation type="journal article" date="2021" name="Sci. Rep.">
        <title>Diploid genomic architecture of Nitzschia inconspicua, an elite biomass production diatom.</title>
        <authorList>
            <person name="Oliver A."/>
            <person name="Podell S."/>
            <person name="Pinowska A."/>
            <person name="Traller J.C."/>
            <person name="Smith S.R."/>
            <person name="McClure R."/>
            <person name="Beliaev A."/>
            <person name="Bohutskyi P."/>
            <person name="Hill E.A."/>
            <person name="Rabines A."/>
            <person name="Zheng H."/>
            <person name="Allen L.Z."/>
            <person name="Kuo A."/>
            <person name="Grigoriev I.V."/>
            <person name="Allen A.E."/>
            <person name="Hazlebeck D."/>
            <person name="Allen E.E."/>
        </authorList>
    </citation>
    <scope>NUCLEOTIDE SEQUENCE</scope>
    <source>
        <strain evidence="3">Hildebrandi</strain>
    </source>
</reference>
<dbReference type="SMART" id="SM00271">
    <property type="entry name" value="DnaJ"/>
    <property type="match status" value="1"/>
</dbReference>
<dbReference type="InterPro" id="IPR001623">
    <property type="entry name" value="DnaJ_domain"/>
</dbReference>
<gene>
    <name evidence="3" type="ORF">IV203_024671</name>
</gene>
<evidence type="ECO:0000313" key="4">
    <source>
        <dbReference type="Proteomes" id="UP000693970"/>
    </source>
</evidence>
<keyword evidence="4" id="KW-1185">Reference proteome</keyword>
<feature type="domain" description="J" evidence="2">
    <location>
        <begin position="210"/>
        <end position="293"/>
    </location>
</feature>
<evidence type="ECO:0000256" key="1">
    <source>
        <dbReference type="SAM" id="MobiDB-lite"/>
    </source>
</evidence>
<dbReference type="EMBL" id="JAGRRH010000031">
    <property type="protein sequence ID" value="KAG7339632.1"/>
    <property type="molecule type" value="Genomic_DNA"/>
</dbReference>
<evidence type="ECO:0000259" key="2">
    <source>
        <dbReference type="PROSITE" id="PS50076"/>
    </source>
</evidence>
<reference evidence="3" key="2">
    <citation type="submission" date="2021-04" db="EMBL/GenBank/DDBJ databases">
        <authorList>
            <person name="Podell S."/>
        </authorList>
    </citation>
    <scope>NUCLEOTIDE SEQUENCE</scope>
    <source>
        <strain evidence="3">Hildebrandi</strain>
    </source>
</reference>
<dbReference type="PROSITE" id="PS50076">
    <property type="entry name" value="DNAJ_2"/>
    <property type="match status" value="1"/>
</dbReference>
<feature type="region of interest" description="Disordered" evidence="1">
    <location>
        <begin position="39"/>
        <end position="59"/>
    </location>
</feature>
<dbReference type="GO" id="GO:0051087">
    <property type="term" value="F:protein-folding chaperone binding"/>
    <property type="evidence" value="ECO:0007669"/>
    <property type="project" value="InterPro"/>
</dbReference>